<dbReference type="Gene3D" id="1.10.3210.10">
    <property type="entry name" value="Hypothetical protein af1432"/>
    <property type="match status" value="1"/>
</dbReference>
<comment type="caution">
    <text evidence="2">The sequence shown here is derived from an EMBL/GenBank/DDBJ whole genome shotgun (WGS) entry which is preliminary data.</text>
</comment>
<feature type="domain" description="HD" evidence="1">
    <location>
        <begin position="27"/>
        <end position="139"/>
    </location>
</feature>
<evidence type="ECO:0000313" key="2">
    <source>
        <dbReference type="EMBL" id="MBR1136479.1"/>
    </source>
</evidence>
<dbReference type="SUPFAM" id="SSF109604">
    <property type="entry name" value="HD-domain/PDEase-like"/>
    <property type="match status" value="1"/>
</dbReference>
<name>A0ABS5G601_9BRAD</name>
<proteinExistence type="predicted"/>
<dbReference type="CDD" id="cd00077">
    <property type="entry name" value="HDc"/>
    <property type="match status" value="1"/>
</dbReference>
<accession>A0ABS5G601</accession>
<evidence type="ECO:0000313" key="3">
    <source>
        <dbReference type="Proteomes" id="UP001314635"/>
    </source>
</evidence>
<dbReference type="RefSeq" id="WP_172237280.1">
    <property type="nucleotide sequence ID" value="NZ_JABFDP010000015.1"/>
</dbReference>
<protein>
    <submittedName>
        <fullName evidence="2">HD domain-containing protein</fullName>
    </submittedName>
</protein>
<dbReference type="Proteomes" id="UP001314635">
    <property type="component" value="Unassembled WGS sequence"/>
</dbReference>
<evidence type="ECO:0000259" key="1">
    <source>
        <dbReference type="Pfam" id="PF01966"/>
    </source>
</evidence>
<sequence length="205" mass="22615">MTHFLRDQDLQIWLAARPWLDVRSNDEHTLISYRLGQALLRLHPDVDASVVLPAILMHDVGWKRFPPEQLAAAVGPNPRYPELQRAHEIEGVKIAKEAFTRLAIPGLQVETILAIIDGHDTRKTAISHEDALMKDADKLWRFTGHGIATIGGWFDTPPKETVAMLESFVLPSMLTETGTAMAQALIAEGTASAFMTDLLHIGGPA</sequence>
<dbReference type="EMBL" id="JAFCLK010000010">
    <property type="protein sequence ID" value="MBR1136479.1"/>
    <property type="molecule type" value="Genomic_DNA"/>
</dbReference>
<dbReference type="Pfam" id="PF01966">
    <property type="entry name" value="HD"/>
    <property type="match status" value="1"/>
</dbReference>
<organism evidence="2 3">
    <name type="scientific">Bradyrhizobium denitrificans</name>
    <dbReference type="NCBI Taxonomy" id="2734912"/>
    <lineage>
        <taxon>Bacteria</taxon>
        <taxon>Pseudomonadati</taxon>
        <taxon>Pseudomonadota</taxon>
        <taxon>Alphaproteobacteria</taxon>
        <taxon>Hyphomicrobiales</taxon>
        <taxon>Nitrobacteraceae</taxon>
        <taxon>Bradyrhizobium</taxon>
    </lineage>
</organism>
<reference evidence="3" key="1">
    <citation type="journal article" date="2021" name="ISME J.">
        <title>Evolutionary origin and ecological implication of a unique nif island in free-living Bradyrhizobium lineages.</title>
        <authorList>
            <person name="Tao J."/>
        </authorList>
    </citation>
    <scope>NUCLEOTIDE SEQUENCE [LARGE SCALE GENOMIC DNA]</scope>
    <source>
        <strain evidence="3">SZCCT0094</strain>
    </source>
</reference>
<dbReference type="InterPro" id="IPR003607">
    <property type="entry name" value="HD/PDEase_dom"/>
</dbReference>
<keyword evidence="3" id="KW-1185">Reference proteome</keyword>
<gene>
    <name evidence="2" type="ORF">JQ619_11940</name>
</gene>
<dbReference type="InterPro" id="IPR006674">
    <property type="entry name" value="HD_domain"/>
</dbReference>